<dbReference type="Proteomes" id="UP001203687">
    <property type="component" value="Unassembled WGS sequence"/>
</dbReference>
<dbReference type="PROSITE" id="PS51257">
    <property type="entry name" value="PROKAR_LIPOPROTEIN"/>
    <property type="match status" value="1"/>
</dbReference>
<sequence>MFNRILDILKKISLLFALLALVISCNKEVKIDFTETHIETSEAADISINFPKAEGTEIIANRINNTLQNYIINQTNISEDSLEHVSIHDAISRFNYEFNSFKNDFPESSQQWEAFIDGEVTYRSPEIICIAINSYLDTGGAHGNTNVRFFNFNPQTGTVLNMKDLISNQEGLSKIIERELLKNIKNGTENQPTEDVFFGKDFQLPESIGFSDEGLIVLYNPYEIAAYAQGIIEFTIPFTEVNSFLNVN</sequence>
<reference evidence="3" key="1">
    <citation type="submission" date="2022-04" db="EMBL/GenBank/DDBJ databases">
        <authorList>
            <person name="Ren T."/>
        </authorList>
    </citation>
    <scope>NUCLEOTIDE SEQUENCE</scope>
    <source>
        <strain evidence="3">F63249</strain>
    </source>
</reference>
<gene>
    <name evidence="3" type="ORF">MUY34_00850</name>
</gene>
<proteinExistence type="predicted"/>
<dbReference type="InterPro" id="IPR021729">
    <property type="entry name" value="DUF3298"/>
</dbReference>
<accession>A0ABT0H435</accession>
<dbReference type="Pfam" id="PF13739">
    <property type="entry name" value="PdaC"/>
    <property type="match status" value="1"/>
</dbReference>
<dbReference type="Pfam" id="PF11738">
    <property type="entry name" value="DUF3298"/>
    <property type="match status" value="1"/>
</dbReference>
<dbReference type="InterPro" id="IPR025303">
    <property type="entry name" value="PdaC"/>
</dbReference>
<dbReference type="Gene3D" id="3.90.640.20">
    <property type="entry name" value="Heat-shock cognate protein, ATPase"/>
    <property type="match status" value="1"/>
</dbReference>
<evidence type="ECO:0000313" key="3">
    <source>
        <dbReference type="EMBL" id="MCK8479143.1"/>
    </source>
</evidence>
<comment type="caution">
    <text evidence="3">The sequence shown here is derived from an EMBL/GenBank/DDBJ whole genome shotgun (WGS) entry which is preliminary data.</text>
</comment>
<keyword evidence="4" id="KW-1185">Reference proteome</keyword>
<dbReference type="InterPro" id="IPR037126">
    <property type="entry name" value="PdaC/RsiV-like_sf"/>
</dbReference>
<feature type="domain" description="Deacetylase PdaC" evidence="2">
    <location>
        <begin position="40"/>
        <end position="145"/>
    </location>
</feature>
<protein>
    <submittedName>
        <fullName evidence="3">DUF3298 and DUF4163 domain-containing protein</fullName>
    </submittedName>
</protein>
<dbReference type="EMBL" id="JALPQF010000001">
    <property type="protein sequence ID" value="MCK8479143.1"/>
    <property type="molecule type" value="Genomic_DNA"/>
</dbReference>
<name>A0ABT0H435_9FLAO</name>
<evidence type="ECO:0000259" key="2">
    <source>
        <dbReference type="Pfam" id="PF13739"/>
    </source>
</evidence>
<feature type="domain" description="DUF3298" evidence="1">
    <location>
        <begin position="164"/>
        <end position="238"/>
    </location>
</feature>
<dbReference type="Gene3D" id="3.30.565.40">
    <property type="entry name" value="Fervidobacterium nodosum Rt17-B1 like"/>
    <property type="match status" value="1"/>
</dbReference>
<evidence type="ECO:0000259" key="1">
    <source>
        <dbReference type="Pfam" id="PF11738"/>
    </source>
</evidence>
<organism evidence="3 4">
    <name type="scientific">Psychroserpens algicola</name>
    <dbReference type="NCBI Taxonomy" id="1719034"/>
    <lineage>
        <taxon>Bacteria</taxon>
        <taxon>Pseudomonadati</taxon>
        <taxon>Bacteroidota</taxon>
        <taxon>Flavobacteriia</taxon>
        <taxon>Flavobacteriales</taxon>
        <taxon>Flavobacteriaceae</taxon>
        <taxon>Psychroserpens</taxon>
    </lineage>
</organism>
<evidence type="ECO:0000313" key="4">
    <source>
        <dbReference type="Proteomes" id="UP001203687"/>
    </source>
</evidence>